<dbReference type="GO" id="GO:0004222">
    <property type="term" value="F:metalloendopeptidase activity"/>
    <property type="evidence" value="ECO:0007669"/>
    <property type="project" value="TreeGrafter"/>
</dbReference>
<evidence type="ECO:0000256" key="2">
    <source>
        <dbReference type="ARBA" id="ARBA00022670"/>
    </source>
</evidence>
<feature type="compositionally biased region" description="Low complexity" evidence="7">
    <location>
        <begin position="2636"/>
        <end position="2645"/>
    </location>
</feature>
<keyword evidence="6" id="KW-0482">Metalloprotease</keyword>
<dbReference type="EMBL" id="JAUEDM010000007">
    <property type="protein sequence ID" value="KAK3313509.1"/>
    <property type="molecule type" value="Genomic_DNA"/>
</dbReference>
<feature type="domain" description="USP" evidence="8">
    <location>
        <begin position="1743"/>
        <end position="2560"/>
    </location>
</feature>
<evidence type="ECO:0000259" key="8">
    <source>
        <dbReference type="PROSITE" id="PS50235"/>
    </source>
</evidence>
<feature type="compositionally biased region" description="Low complexity" evidence="7">
    <location>
        <begin position="1194"/>
        <end position="1204"/>
    </location>
</feature>
<comment type="similarity">
    <text evidence="1">Belongs to the peptidase M16 family.</text>
</comment>
<name>A0AAE0HV86_9PEZI</name>
<proteinExistence type="inferred from homology"/>
<dbReference type="Pfam" id="PF00675">
    <property type="entry name" value="Peptidase_M16"/>
    <property type="match status" value="1"/>
</dbReference>
<dbReference type="InterPro" id="IPR038765">
    <property type="entry name" value="Papain-like_cys_pep_sf"/>
</dbReference>
<dbReference type="GO" id="GO:0043171">
    <property type="term" value="P:peptide catabolic process"/>
    <property type="evidence" value="ECO:0007669"/>
    <property type="project" value="TreeGrafter"/>
</dbReference>
<dbReference type="GO" id="GO:0005829">
    <property type="term" value="C:cytosol"/>
    <property type="evidence" value="ECO:0007669"/>
    <property type="project" value="TreeGrafter"/>
</dbReference>
<dbReference type="InterPro" id="IPR050626">
    <property type="entry name" value="Peptidase_M16"/>
</dbReference>
<feature type="region of interest" description="Disordered" evidence="7">
    <location>
        <begin position="1269"/>
        <end position="1378"/>
    </location>
</feature>
<dbReference type="Gene3D" id="3.90.70.10">
    <property type="entry name" value="Cysteine proteinases"/>
    <property type="match status" value="2"/>
</dbReference>
<dbReference type="Proteomes" id="UP001283341">
    <property type="component" value="Unassembled WGS sequence"/>
</dbReference>
<keyword evidence="2" id="KW-0645">Protease</keyword>
<dbReference type="InterPro" id="IPR007863">
    <property type="entry name" value="Peptidase_M16_C"/>
</dbReference>
<evidence type="ECO:0000313" key="11">
    <source>
        <dbReference type="Proteomes" id="UP001283341"/>
    </source>
</evidence>
<dbReference type="GO" id="GO:0051603">
    <property type="term" value="P:proteolysis involved in protein catabolic process"/>
    <property type="evidence" value="ECO:0007669"/>
    <property type="project" value="TreeGrafter"/>
</dbReference>
<organism evidence="10 11">
    <name type="scientific">Apodospora peruviana</name>
    <dbReference type="NCBI Taxonomy" id="516989"/>
    <lineage>
        <taxon>Eukaryota</taxon>
        <taxon>Fungi</taxon>
        <taxon>Dikarya</taxon>
        <taxon>Ascomycota</taxon>
        <taxon>Pezizomycotina</taxon>
        <taxon>Sordariomycetes</taxon>
        <taxon>Sordariomycetidae</taxon>
        <taxon>Sordariales</taxon>
        <taxon>Lasiosphaeriaceae</taxon>
        <taxon>Apodospora</taxon>
    </lineage>
</organism>
<dbReference type="SMART" id="SM00695">
    <property type="entry name" value="DUSP"/>
    <property type="match status" value="1"/>
</dbReference>
<feature type="region of interest" description="Disordered" evidence="7">
    <location>
        <begin position="1693"/>
        <end position="1736"/>
    </location>
</feature>
<dbReference type="SUPFAM" id="SSF63411">
    <property type="entry name" value="LuxS/MPP-like metallohydrolase"/>
    <property type="match status" value="4"/>
</dbReference>
<keyword evidence="4 10" id="KW-0378">Hydrolase</keyword>
<protein>
    <submittedName>
        <fullName evidence="10">Ubiquitin carboxyl-terminal hydrolase-like protein</fullName>
    </submittedName>
</protein>
<feature type="compositionally biased region" description="Low complexity" evidence="7">
    <location>
        <begin position="2317"/>
        <end position="2326"/>
    </location>
</feature>
<dbReference type="PROSITE" id="PS51283">
    <property type="entry name" value="DUSP"/>
    <property type="match status" value="1"/>
</dbReference>
<dbReference type="InterPro" id="IPR006615">
    <property type="entry name" value="Pept_C19_DUSP"/>
</dbReference>
<dbReference type="GO" id="GO:0016579">
    <property type="term" value="P:protein deubiquitination"/>
    <property type="evidence" value="ECO:0007669"/>
    <property type="project" value="InterPro"/>
</dbReference>
<evidence type="ECO:0000256" key="6">
    <source>
        <dbReference type="ARBA" id="ARBA00023049"/>
    </source>
</evidence>
<dbReference type="InterPro" id="IPR054734">
    <property type="entry name" value="PqqF-like_C_4"/>
</dbReference>
<comment type="caution">
    <text evidence="10">The sequence shown here is derived from an EMBL/GenBank/DDBJ whole genome shotgun (WGS) entry which is preliminary data.</text>
</comment>
<reference evidence="10" key="2">
    <citation type="submission" date="2023-06" db="EMBL/GenBank/DDBJ databases">
        <authorList>
            <consortium name="Lawrence Berkeley National Laboratory"/>
            <person name="Haridas S."/>
            <person name="Hensen N."/>
            <person name="Bonometti L."/>
            <person name="Westerberg I."/>
            <person name="Brannstrom I.O."/>
            <person name="Guillou S."/>
            <person name="Cros-Aarteil S."/>
            <person name="Calhoun S."/>
            <person name="Kuo A."/>
            <person name="Mondo S."/>
            <person name="Pangilinan J."/>
            <person name="Riley R."/>
            <person name="Labutti K."/>
            <person name="Andreopoulos B."/>
            <person name="Lipzen A."/>
            <person name="Chen C."/>
            <person name="Yanf M."/>
            <person name="Daum C."/>
            <person name="Ng V."/>
            <person name="Clum A."/>
            <person name="Steindorff A."/>
            <person name="Ohm R."/>
            <person name="Martin F."/>
            <person name="Silar P."/>
            <person name="Natvig D."/>
            <person name="Lalanne C."/>
            <person name="Gautier V."/>
            <person name="Ament-Velasquez S.L."/>
            <person name="Kruys A."/>
            <person name="Hutchinson M.I."/>
            <person name="Powell A.J."/>
            <person name="Barry K."/>
            <person name="Miller A.N."/>
            <person name="Grigoriev I.V."/>
            <person name="Debuchy R."/>
            <person name="Gladieux P."/>
            <person name="Thoren M.H."/>
            <person name="Johannesson H."/>
        </authorList>
    </citation>
    <scope>NUCLEOTIDE SEQUENCE</scope>
    <source>
        <strain evidence="10">CBS 118394</strain>
    </source>
</reference>
<dbReference type="FunFam" id="3.30.830.10:FF:000004">
    <property type="entry name" value="Putative insulin-degrading enzyme"/>
    <property type="match status" value="1"/>
</dbReference>
<keyword evidence="11" id="KW-1185">Reference proteome</keyword>
<dbReference type="GO" id="GO:0004843">
    <property type="term" value="F:cysteine-type deubiquitinase activity"/>
    <property type="evidence" value="ECO:0007669"/>
    <property type="project" value="InterPro"/>
</dbReference>
<dbReference type="SUPFAM" id="SSF54001">
    <property type="entry name" value="Cysteine proteinases"/>
    <property type="match status" value="1"/>
</dbReference>
<feature type="region of interest" description="Disordered" evidence="7">
    <location>
        <begin position="2765"/>
        <end position="2807"/>
    </location>
</feature>
<evidence type="ECO:0000256" key="1">
    <source>
        <dbReference type="ARBA" id="ARBA00007261"/>
    </source>
</evidence>
<evidence type="ECO:0000313" key="10">
    <source>
        <dbReference type="EMBL" id="KAK3313509.1"/>
    </source>
</evidence>
<dbReference type="InterPro" id="IPR011249">
    <property type="entry name" value="Metalloenz_LuxS/M16"/>
</dbReference>
<feature type="compositionally biased region" description="Gly residues" evidence="7">
    <location>
        <begin position="1719"/>
        <end position="1731"/>
    </location>
</feature>
<feature type="region of interest" description="Disordered" evidence="7">
    <location>
        <begin position="2253"/>
        <end position="2275"/>
    </location>
</feature>
<feature type="domain" description="DUSP" evidence="9">
    <location>
        <begin position="1382"/>
        <end position="1501"/>
    </location>
</feature>
<evidence type="ECO:0000256" key="7">
    <source>
        <dbReference type="SAM" id="MobiDB-lite"/>
    </source>
</evidence>
<evidence type="ECO:0000256" key="4">
    <source>
        <dbReference type="ARBA" id="ARBA00022801"/>
    </source>
</evidence>
<dbReference type="GO" id="GO:0046872">
    <property type="term" value="F:metal ion binding"/>
    <property type="evidence" value="ECO:0007669"/>
    <property type="project" value="UniProtKB-KW"/>
</dbReference>
<dbReference type="PANTHER" id="PTHR43690:SF18">
    <property type="entry name" value="INSULIN-DEGRADING ENZYME-RELATED"/>
    <property type="match status" value="1"/>
</dbReference>
<dbReference type="FunFam" id="3.30.830.10:FF:000005">
    <property type="entry name" value="nardilysin isoform X1"/>
    <property type="match status" value="1"/>
</dbReference>
<dbReference type="InterPro" id="IPR035927">
    <property type="entry name" value="DUSP-like_sf"/>
</dbReference>
<dbReference type="FunFam" id="3.30.830.10:FF:000003">
    <property type="entry name" value="Insulin-degrading enzyme"/>
    <property type="match status" value="1"/>
</dbReference>
<feature type="region of interest" description="Disordered" evidence="7">
    <location>
        <begin position="2310"/>
        <end position="2341"/>
    </location>
</feature>
<dbReference type="InterPro" id="IPR011765">
    <property type="entry name" value="Pept_M16_N"/>
</dbReference>
<dbReference type="PROSITE" id="PS00973">
    <property type="entry name" value="USP_2"/>
    <property type="match status" value="1"/>
</dbReference>
<dbReference type="GO" id="GO:0005739">
    <property type="term" value="C:mitochondrion"/>
    <property type="evidence" value="ECO:0007669"/>
    <property type="project" value="TreeGrafter"/>
</dbReference>
<keyword evidence="3" id="KW-0479">Metal-binding</keyword>
<dbReference type="InterPro" id="IPR001394">
    <property type="entry name" value="Peptidase_C19_UCH"/>
</dbReference>
<feature type="compositionally biased region" description="Low complexity" evidence="7">
    <location>
        <begin position="1162"/>
        <end position="1177"/>
    </location>
</feature>
<accession>A0AAE0HV86</accession>
<dbReference type="Pfam" id="PF00443">
    <property type="entry name" value="UCH"/>
    <property type="match status" value="1"/>
</dbReference>
<gene>
    <name evidence="10" type="ORF">B0H66DRAFT_577507</name>
</gene>
<feature type="region of interest" description="Disordered" evidence="7">
    <location>
        <begin position="1038"/>
        <end position="1059"/>
    </location>
</feature>
<feature type="compositionally biased region" description="Low complexity" evidence="7">
    <location>
        <begin position="1697"/>
        <end position="1708"/>
    </location>
</feature>
<dbReference type="InterPro" id="IPR028889">
    <property type="entry name" value="USP"/>
</dbReference>
<evidence type="ECO:0000259" key="9">
    <source>
        <dbReference type="PROSITE" id="PS51283"/>
    </source>
</evidence>
<feature type="region of interest" description="Disordered" evidence="7">
    <location>
        <begin position="2580"/>
        <end position="2659"/>
    </location>
</feature>
<dbReference type="PROSITE" id="PS50235">
    <property type="entry name" value="USP_3"/>
    <property type="match status" value="1"/>
</dbReference>
<dbReference type="CDD" id="cd02674">
    <property type="entry name" value="Peptidase_C19R"/>
    <property type="match status" value="1"/>
</dbReference>
<evidence type="ECO:0000256" key="5">
    <source>
        <dbReference type="ARBA" id="ARBA00022833"/>
    </source>
</evidence>
<feature type="compositionally biased region" description="Basic and acidic residues" evidence="7">
    <location>
        <begin position="2785"/>
        <end position="2797"/>
    </location>
</feature>
<reference evidence="10" key="1">
    <citation type="journal article" date="2023" name="Mol. Phylogenet. Evol.">
        <title>Genome-scale phylogeny and comparative genomics of the fungal order Sordariales.</title>
        <authorList>
            <person name="Hensen N."/>
            <person name="Bonometti L."/>
            <person name="Westerberg I."/>
            <person name="Brannstrom I.O."/>
            <person name="Guillou S."/>
            <person name="Cros-Aarteil S."/>
            <person name="Calhoun S."/>
            <person name="Haridas S."/>
            <person name="Kuo A."/>
            <person name="Mondo S."/>
            <person name="Pangilinan J."/>
            <person name="Riley R."/>
            <person name="LaButti K."/>
            <person name="Andreopoulos B."/>
            <person name="Lipzen A."/>
            <person name="Chen C."/>
            <person name="Yan M."/>
            <person name="Daum C."/>
            <person name="Ng V."/>
            <person name="Clum A."/>
            <person name="Steindorff A."/>
            <person name="Ohm R.A."/>
            <person name="Martin F."/>
            <person name="Silar P."/>
            <person name="Natvig D.O."/>
            <person name="Lalanne C."/>
            <person name="Gautier V."/>
            <person name="Ament-Velasquez S.L."/>
            <person name="Kruys A."/>
            <person name="Hutchinson M.I."/>
            <person name="Powell A.J."/>
            <person name="Barry K."/>
            <person name="Miller A.N."/>
            <person name="Grigoriev I.V."/>
            <person name="Debuchy R."/>
            <person name="Gladieux P."/>
            <person name="Hiltunen Thoren M."/>
            <person name="Johannesson H."/>
        </authorList>
    </citation>
    <scope>NUCLEOTIDE SEQUENCE</scope>
    <source>
        <strain evidence="10">CBS 118394</strain>
    </source>
</reference>
<feature type="compositionally biased region" description="Polar residues" evidence="7">
    <location>
        <begin position="1124"/>
        <end position="1135"/>
    </location>
</feature>
<evidence type="ECO:0000256" key="3">
    <source>
        <dbReference type="ARBA" id="ARBA00022723"/>
    </source>
</evidence>
<dbReference type="Pfam" id="PF22456">
    <property type="entry name" value="PqqF-like_C_4"/>
    <property type="match status" value="1"/>
</dbReference>
<feature type="region of interest" description="Disordered" evidence="7">
    <location>
        <begin position="1108"/>
        <end position="1135"/>
    </location>
</feature>
<dbReference type="InterPro" id="IPR018200">
    <property type="entry name" value="USP_CS"/>
</dbReference>
<keyword evidence="5" id="KW-0862">Zinc</keyword>
<dbReference type="PROSITE" id="PS00972">
    <property type="entry name" value="USP_1"/>
    <property type="match status" value="1"/>
</dbReference>
<dbReference type="InterPro" id="IPR032632">
    <property type="entry name" value="Peptidase_M16_M"/>
</dbReference>
<feature type="compositionally biased region" description="Polar residues" evidence="7">
    <location>
        <begin position="2603"/>
        <end position="2614"/>
    </location>
</feature>
<dbReference type="Pfam" id="PF06337">
    <property type="entry name" value="DUSP"/>
    <property type="match status" value="1"/>
</dbReference>
<dbReference type="Gene3D" id="3.30.2230.10">
    <property type="entry name" value="DUSP-like"/>
    <property type="match status" value="1"/>
</dbReference>
<dbReference type="Pfam" id="PF16187">
    <property type="entry name" value="Peptidase_M16_M"/>
    <property type="match status" value="1"/>
</dbReference>
<feature type="region of interest" description="Disordered" evidence="7">
    <location>
        <begin position="1150"/>
        <end position="1232"/>
    </location>
</feature>
<sequence length="2867" mass="321067">MASSRRGSFPRAAMPMRENYPRSVELVTDRLETPSLDDRTYRVIRLPNQLEALIVHDPQTDKASAALDVNVGSFSDEDDMPGMAHAVEHLLFMGTKKYPVENDYHQYLSAHSGSSNAYTATTSTNYHFEVSAKPSNDQEVSATNPSPLLGALDRFAQFFVEPLFLSDTLDRELRAVDSENKKNLQSDTWRLHQLEKSVSNPRHPYCHFSTGNLETLKTIPESKGLNVRDKFIEFYQRHYSANRMKLCVLGREPLDVLEAWVSEFFSVVKNQDLKPNRWLNEIPFPQDKLGTVCFAKPVMDSRELNITFPFLDEEMLFESQPSRYLSHLIGHEGPGSIMSYIKNKGWANGLSAGAYPVCPGTPGMFECQIRLTEEGLTNYKEIIKVFFQYLALLRGTEPQQWIFDEQKGMADVDFKFKQKTQSYRFTSKISSVMQRPLPREWLLSGHSRLRKFDAKLIKDGLDCLRPDNFKITIVSRDLPGKWEKKEKWYGTEYTLEKIPADFLEEIKKAATVSDKDRIPKLHLPHKNQFIPTKLEVEKKDIKEPALAPRIVRNDQLVRTWYKKDDTFWVPKANLIVSCKTPIIYATAENSVKARIFTDLVRDALEEYSYDAELAGLQYSVSLDSRGLFIEVSGYNDKLAVLLEQVLITMRDLEIRSDRFAIIKERLTRGYRNWELQSPWQQIGDYTTWLTCEHDHTVEELSAELPAITADAVSQFRKELLSQMHMEVYVHGNLYKEDALKLTDMIESTLKPRILPPSQWPIQRSLIFPPGANYVWKKPLKDAANVNHCIEYWLYVGDKADLDVRAKTLLLDQIVHEPCFDQLRTKEQLGYIVYSGVRPSTTTYGFRFIIQSEKTAPYLETRIERFLESLTKTLETMSDADFENNKRSLIVKRLEKPKHLDQETGRHWNQIHTEYYNFESAQQDAARVKLLTKKDMIEFFNKYIHPSAPSRAKLAVYLLAQAKSDVSTKQISELVETLGVDSKAATQAATDLQARLSAAGHNEEKEIEGLKDYLLHELKVSENKIDAAAEAWRKIHQENGQTNGVVKDAEPPSSNGTTPQVIEDVRSFKASLQATAGALPSKDLTVARTFLFQLSAAPDSRLDSIVLSPVSGRKEKRSPGCSLPGQPQNSHSHSAVLNPTAPLELHRQLTFTTSSQKKRRITRQSAREQQQQSSERSSNTSLDLVLASTEHDSPDPASFSFSAAPTESGLSTPTYVRGDSLPVSGVPPRLQTHTSSFSATDYASSAASSPLAASTDLSLDNDLGADLYESASTLHPPESGATRSQSPLINTPHRALMGGAADSPQRSSSPLKRRASSMDPEDAPDAKEDVDMISLPASENKNPSPEQEDEVTKTACSTASAEMDTQDPVASTTTELPLRNDIPPLEHQIKTIETLLKEYADSQVNEGDFVYLVSRQWLSKAQAFGGDTKHARKETPQGSLGPVDNSDIISSIFTDSIGQHCVKLKPGMGSENFELFPKGAWDLLVSWYGLAAGQSPIIRTAHNTAPDPASMPNIQFEFHPPVFTIHRLWSATSIIPIEQELKEKKPTPPVIVQSTSLGFHNFLKQAKTLTGVTADRKVRLWRILHTIPATETTVTAGGIKTPPDSPGRITEISTAPPTSPGAWPEMLVEVDAFLKLERDVERGLVDAEDTTTNPNYNGRKSLALVDLIVDQTLVIDELIERDSFVSTFKGSSHKDKVLASSGSSGSLAGQAKTSVLSGSGNPGLQGPAGGIRGRSKSGRTVGCVGLQNLGNTCYMNSALQCVRSVEELTKYFLTHEAQKEVNRDNPLSHNGDVAMAYGRLLEEIYKEPPPNSIAPRNFKNVIGRYAPAFSGYGQQDSQEFVGFLLDGLQEDLNRIKKKPYIEKPDSTDEMIGNDDLIKEMADKVWDITKKRDDSVIADLFTGMYKSTLECPSCEKVSITFDPFTNISLPLPIGSVWSHTVKFFPLNDRPVEISVELDKHSSIRALKQYISERVDVPVDRLFGAEEFRDRFFKYYDDMSSVSEEIQTNDFATLHELEAPPTNTTSLKKVKNTNKRFQDQTSTQLDDSMAERLMVPVVHRMNPEDPQVQKQRWKSKDQHFPPPHFIILTPDEARKEEVIRRKILEKVATYTTWPEFSNVDESDTAETTDPEMVNTVSDVDSGDSKVVAKSVEGEEDLVDVSMRDAPGGQNAATSAPAKEAPPLLRKFNKRRPKWIDPLEFLDPRFQNLFELSYFVETGSSTSVPIGWNVVTEDNTWPRLSTRQIIPVVSDVEMRTTGVPWDGSDESGSDEASGHTPVDTQLLTRMTEESSEEEEDFPKAKTYRTYGKKARKRFEKERRAALAQQQQQQGRQERQSFEMSSQVDYGADGDDGRLVRLNEGIVVEWNEAAYDTLFGGTSPTDDYRGVKTYMNPDKLEDPAIEVDRKKRAMRKKHGLHLDDCLKEFGRKETLSEQDMWFCPRCKEFRRAQKKFDLWKSPDILIIHLKRFSSSSYRRDKLDIQIEFPIEGLDLTSRVLDNREGKQEIFDLIAVDDHWGGLGGGHYTAFAKNFIDGEWYEYNDASVTKQKDLSRMVTSAAYLLFYRRRSDKPLGGPRFQEIFEHFDRERNSADDDNSNNMMLDSGEGQRLGQGSSHRGSPSALTGAGLVPLQGSRGLASGSGGPTTSSSSNNGGDVGGGGLLDDDTDMGAQLSWANQHQDQLHNSIEGDDEGIVLDNEFDNSGSAAAMPGMTSVIGTNTWSFNNIVGNPGSAAGDDDEGDLDSNVADADGNSSALDDFADDMEMMGMTAVMSVEPGTGYDEPEEPQRPTQQPEDEKFLGFDDMPMREPSVQEQDHMGQLAAQAWDRSEQHQQLHTVPPAEAQLLLDGDEDGDSDKVAEIHVEEDEDTDVAHKKTQ</sequence>
<dbReference type="SUPFAM" id="SSF143791">
    <property type="entry name" value="DUSP-like"/>
    <property type="match status" value="1"/>
</dbReference>
<feature type="region of interest" description="Disordered" evidence="7">
    <location>
        <begin position="2836"/>
        <end position="2867"/>
    </location>
</feature>
<dbReference type="Gene3D" id="3.30.830.10">
    <property type="entry name" value="Metalloenzyme, LuxS/M16 peptidase-like"/>
    <property type="match status" value="4"/>
</dbReference>
<dbReference type="Pfam" id="PF05193">
    <property type="entry name" value="Peptidase_M16_C"/>
    <property type="match status" value="1"/>
</dbReference>
<dbReference type="PANTHER" id="PTHR43690">
    <property type="entry name" value="NARDILYSIN"/>
    <property type="match status" value="1"/>
</dbReference>